<feature type="region of interest" description="Disordered" evidence="1">
    <location>
        <begin position="420"/>
        <end position="468"/>
    </location>
</feature>
<protein>
    <submittedName>
        <fullName evidence="2">Uncharacterized protein</fullName>
    </submittedName>
</protein>
<organism evidence="2 3">
    <name type="scientific">Lymnaea stagnalis</name>
    <name type="common">Great pond snail</name>
    <name type="synonym">Helix stagnalis</name>
    <dbReference type="NCBI Taxonomy" id="6523"/>
    <lineage>
        <taxon>Eukaryota</taxon>
        <taxon>Metazoa</taxon>
        <taxon>Spiralia</taxon>
        <taxon>Lophotrochozoa</taxon>
        <taxon>Mollusca</taxon>
        <taxon>Gastropoda</taxon>
        <taxon>Heterobranchia</taxon>
        <taxon>Euthyneura</taxon>
        <taxon>Panpulmonata</taxon>
        <taxon>Hygrophila</taxon>
        <taxon>Lymnaeoidea</taxon>
        <taxon>Lymnaeidae</taxon>
        <taxon>Lymnaea</taxon>
    </lineage>
</organism>
<proteinExistence type="predicted"/>
<feature type="compositionally biased region" description="Basic and acidic residues" evidence="1">
    <location>
        <begin position="345"/>
        <end position="354"/>
    </location>
</feature>
<gene>
    <name evidence="2" type="ORF">GSLYS_00015394001</name>
</gene>
<feature type="region of interest" description="Disordered" evidence="1">
    <location>
        <begin position="1273"/>
        <end position="1292"/>
    </location>
</feature>
<feature type="region of interest" description="Disordered" evidence="1">
    <location>
        <begin position="1620"/>
        <end position="1640"/>
    </location>
</feature>
<feature type="compositionally biased region" description="Polar residues" evidence="1">
    <location>
        <begin position="1622"/>
        <end position="1640"/>
    </location>
</feature>
<feature type="region of interest" description="Disordered" evidence="1">
    <location>
        <begin position="1522"/>
        <end position="1572"/>
    </location>
</feature>
<feature type="region of interest" description="Disordered" evidence="1">
    <location>
        <begin position="684"/>
        <end position="704"/>
    </location>
</feature>
<feature type="compositionally biased region" description="Polar residues" evidence="1">
    <location>
        <begin position="313"/>
        <end position="334"/>
    </location>
</feature>
<dbReference type="Proteomes" id="UP001497497">
    <property type="component" value="Unassembled WGS sequence"/>
</dbReference>
<keyword evidence="3" id="KW-1185">Reference proteome</keyword>
<feature type="compositionally biased region" description="Polar residues" evidence="1">
    <location>
        <begin position="448"/>
        <end position="468"/>
    </location>
</feature>
<evidence type="ECO:0000256" key="1">
    <source>
        <dbReference type="SAM" id="MobiDB-lite"/>
    </source>
</evidence>
<feature type="compositionally biased region" description="Basic and acidic residues" evidence="1">
    <location>
        <begin position="1539"/>
        <end position="1551"/>
    </location>
</feature>
<evidence type="ECO:0000313" key="2">
    <source>
        <dbReference type="EMBL" id="CAL1541788.1"/>
    </source>
</evidence>
<sequence>MSVKNLTGSNEFSQHSDVIQLKDVPNTDPIKQIVDILNFSQHESPRDGEKLPHQEFNNEIDLLPIQVLNTDIVNLTQEFGSDIHTCSQELNDFENGVYPILDKGNLHIQHISDDRKNQNILPTSVITLDANQQSVSLSLEPETNNPLKGGHTHSDNQIKYPPTCSKNSILNVSDLKAILDIDMSELPKGSTSTPVEDVGLVVPKRKKVLPINVDDAKNKEQFVSDKRFCDVGMEMSYIQTHTSPPTSLETFSISEKTNTNVDNLTELSVSTKLLGSATKDSVTSFSNDELLAITSNDTVVSALNEELAITSMDSVPSSAPKEINTSSHRQTSCSDARKSTAPKRTKIEKTMERRKPSKAMVRNPNISLAAFIHERLLTKEKASTSSHLSDRKTIDDNKEKTEVQFNALEAEKSLGLGLVDYSSSDDEKEGSSSDDNDCESSKVVGTDNVPSSSKPRLDEWNSTQYPTDNGNGNNVYTFHCITDTPQPQPVLKLNSALYSHSVFMPSNSSSTTGDLKQMLETHSVRIENAGRNGHFQLLEEKGCHSNTGFNGLDKKTDMTKSLKTLHCEIIVHMSEVDQDNDPHSLRDCSDVADSNTALITEPSEMEPMCNILSREQENLSLWRSQSPGVSESNEYAKREFQSLESTPDRSPECKRIVSQNVPMSTPVDEDVRMSQNQNVCGFNKHDDVSQHLSNNDDNDLKTCPSPRDNPTEPFHITEDNDDEVKPAEVVVQILDETFIDNNKSSFIPVYEEPIGKNDIAEVEKKIFESKCKDVLKSYQNLTQNNEMSTDEDTTKLPEENSCLAIEKSEQDTKHFDYFFEDEVKLLSPCTGITTVLQQFEDETPKKCMSAYRSVDFTNYNEGQLQSSDGEDFSDICSTSALPNETTLNGQIINDTLGNVIVDVNCESIGSNNVAAVSAIKDSENLKTLATEAEIQDLTSQDTHFPARSNTVITGCQIETDYLEEQVSEAAESSSDCNEGKTDEEHYYSDIFKNETCDKNQQSLHQTRQANQDAPFNETESLSEVVVGASEEANDKQASLIKGLSGDENNVREVGDCCSQSGSEAVTGYQIEEEIKRGNPLSEESERHGCKQKSGLEMDINNKISEKGDQMSDTLKRRRGHQMSPETECCNKMQTEEGTPHSNNCSLVHHSFNSYSSVKLSGDLSVSSADNCKKTLSSPMKPFKEDDNDKSSTSSDPDEDFDLIIENDTSSRNLISFKSSPEKNVFPKTPSTVGDIKPVKRILTKAFAHTHTAAKKNEYQKVILAKKPLRKTSQEQFKWDDDEESKTPGPITGHLTFTIGTNDAVKISMVNDHVTNDNNVQKPGGKRKVLQEKTETSPFISSIEDSSFGKTESKLKVTASISQSVSVVGGKPKRLIQKKRSYSPSDHTTPEIQAKIKKTNSANKQNRTSNPCIQKRSGVDKLIVNKRETVEFVYKGAEDLASANNNSIAVDDEISFKKDSFSSPAFEPHNCLPSISTALTTGGQQRIKAKSHKSSLSGTAHVISIPLEVKGIANNIHTNEEALHKTPIGLRSRHSSVESNKSDRSSSSKRQTEGNSQTAAKRGRKSEDSPTPMWQKIGLIKITPNTPNVASCAENAPMTRSSEAAMKAYNQKSLRNREVNPLDSVSASSPTLKGGQTNVSSRSLLDKGKSLVISKMAHVSSSAKHSPISQPKSVGAAKISKRLNDMSPLAAVVKRRVAPVPSRQSQVKTSVKGTRPVTTSATVYVVDPVPNTPSSEISKKSSFVGARTIHTQLPSGTVIKPNKSVRHQNLSILKGTKADAVKRHRRKT</sequence>
<evidence type="ECO:0000313" key="3">
    <source>
        <dbReference type="Proteomes" id="UP001497497"/>
    </source>
</evidence>
<accession>A0AAV2I8K2</accession>
<comment type="caution">
    <text evidence="2">The sequence shown here is derived from an EMBL/GenBank/DDBJ whole genome shotgun (WGS) entry which is preliminary data.</text>
</comment>
<name>A0AAV2I8K2_LYMST</name>
<feature type="compositionally biased region" description="Acidic residues" evidence="1">
    <location>
        <begin position="423"/>
        <end position="438"/>
    </location>
</feature>
<reference evidence="2 3" key="1">
    <citation type="submission" date="2024-04" db="EMBL/GenBank/DDBJ databases">
        <authorList>
            <consortium name="Genoscope - CEA"/>
            <person name="William W."/>
        </authorList>
    </citation>
    <scope>NUCLEOTIDE SEQUENCE [LARGE SCALE GENOMIC DNA]</scope>
</reference>
<feature type="region of interest" description="Disordered" evidence="1">
    <location>
        <begin position="1168"/>
        <end position="1201"/>
    </location>
</feature>
<feature type="compositionally biased region" description="Polar residues" evidence="1">
    <location>
        <begin position="1168"/>
        <end position="1177"/>
    </location>
</feature>
<feature type="region of interest" description="Disordered" evidence="1">
    <location>
        <begin position="313"/>
        <end position="358"/>
    </location>
</feature>
<dbReference type="EMBL" id="CAXITT010000452">
    <property type="protein sequence ID" value="CAL1541788.1"/>
    <property type="molecule type" value="Genomic_DNA"/>
</dbReference>